<keyword evidence="2" id="KW-1185">Reference proteome</keyword>
<sequence length="1343" mass="148703">HPVGSIAFQLASLAGAHRAIYGGSGPWQAGTAAALHAALVAANLDPQSRATLGVLATKLLLVQEIHLIRLSRLRTLTLEDIWPLPERYRMEAIRHEFHYNIDEPLFLVRAALRMVWRPLLPLVIVDSMLQMLDVVAIVAEARMLRCLDSPADYPWYQGYLAALTVCLVRLVQELHPRVKDHIAAEVGRVRRAVELELFRIPLTRGNTDAQVPYYSGYFVDFLGHSIRNVTNLVSDIAVACASIATVYGIIGPLVLIPVVVCAMVVLANDGFEALVGPIWNWQRGYRGRYDGTVDSIYHNIKAIKLFGWERMFTDPELCYRETDGELLPWYAPAVVFAWWAIHTVNNLITQLSAYAVVYIYTQRGAFRTLFATDADMFRLNNHIRDIILHLRWMWYRMQNLRRFFAENFDVERRMARKPGLRLSQSAAASKTGSAVDMCDCSFVWSKWARKPVLTNVSLSASSGELVAVVGKTGSGKSSLLLAICGELEMTAGTGGLVGTVGYLEQSPWIMCATLRANILFGREYDAAFLAKVIYACALADDIAQWPDGDLAVIGERGINLSGGQRARLALARTLYSRADIYILDDPLSAVDAHVKRHILDHVLLDSGMLAGKLRVVATHVHQILPFAHQVVRLDDGRATVTAQCPQAYSPAADPQLLSSGYLSESSTTTAVNTAPPSPTVASPVPPTDKEKDKDKDKDKKPETCVRSNAVYAYRLCGALALAGVALMSQLEPVLRFVLDKLQLKTLRQNAGGLDRRSALTYMQLAMVGTFLDSNMYHVKDMVSEYVVQRGVVEKIKGMFVGSIIYAPLSLYDSTTRAQLSEAFNYGATEVSADISPLIMRILGCVTGIALSVFHVGASVPQLLLLVPLIAWTFSRCDVFLDPVSAMLRDIRRAAGIGQGATSNIIADGKRMIRLYGVEPFFTRLHMQEGDAEQRIKHPADTIDMVSYIATSSVCAITNLSTACLLLLQSQLASINISSGEFMTYKRLVYSLVNQVSTAAYMPGRLRKLSCKMDTYRAYTDIPPEAPLVVEGCRPPPSWPQAGKIEFCNYTMRYRKDLEPTLSEISLTIQPGEKIGIVGRTGAGKSTLVKSLFRLVHGTTTGQILIDGQDILEMGVGDLRPQLGIIPQESSMFSGSLKRNLDPLREYTIEDMWAALVKSGIAPKVAPPRASKDEPSDDIYRLQRLEDYNEAMADHGRRWAEAGWKMRLMLLLFASRPRKPHFTPRKLLHGLDRMASSNDLAFSGGEQQLFSLCRVLMRMRRVIVLDEATADVDLETDRHMQQVFRDAFARCTVLTIAHRLETVMGSDRIIVMDKGRIAEIGTPQELIDAGGIFAELVSANDFGP</sequence>
<gene>
    <name evidence="1" type="primary">YCF1</name>
    <name evidence="1" type="ORF">IWQ57_001557</name>
</gene>
<keyword evidence="1" id="KW-0547">Nucleotide-binding</keyword>
<dbReference type="Proteomes" id="UP001140234">
    <property type="component" value="Unassembled WGS sequence"/>
</dbReference>
<evidence type="ECO:0000313" key="1">
    <source>
        <dbReference type="EMBL" id="KAJ2772906.1"/>
    </source>
</evidence>
<evidence type="ECO:0000313" key="2">
    <source>
        <dbReference type="Proteomes" id="UP001140234"/>
    </source>
</evidence>
<organism evidence="1 2">
    <name type="scientific">Coemansia nantahalensis</name>
    <dbReference type="NCBI Taxonomy" id="2789366"/>
    <lineage>
        <taxon>Eukaryota</taxon>
        <taxon>Fungi</taxon>
        <taxon>Fungi incertae sedis</taxon>
        <taxon>Zoopagomycota</taxon>
        <taxon>Kickxellomycotina</taxon>
        <taxon>Kickxellomycetes</taxon>
        <taxon>Kickxellales</taxon>
        <taxon>Kickxellaceae</taxon>
        <taxon>Coemansia</taxon>
    </lineage>
</organism>
<accession>A0ACC1K3Y8</accession>
<keyword evidence="1" id="KW-0067">ATP-binding</keyword>
<reference evidence="1" key="1">
    <citation type="submission" date="2022-07" db="EMBL/GenBank/DDBJ databases">
        <title>Phylogenomic reconstructions and comparative analyses of Kickxellomycotina fungi.</title>
        <authorList>
            <person name="Reynolds N.K."/>
            <person name="Stajich J.E."/>
            <person name="Barry K."/>
            <person name="Grigoriev I.V."/>
            <person name="Crous P."/>
            <person name="Smith M.E."/>
        </authorList>
    </citation>
    <scope>NUCLEOTIDE SEQUENCE</scope>
    <source>
        <strain evidence="1">CBS 109366</strain>
    </source>
</reference>
<protein>
    <submittedName>
        <fullName evidence="1">ATP-binding cassette glutathione S-conjugate transporter ycf1</fullName>
    </submittedName>
</protein>
<name>A0ACC1K3Y8_9FUNG</name>
<dbReference type="EMBL" id="JANBUJ010000300">
    <property type="protein sequence ID" value="KAJ2772906.1"/>
    <property type="molecule type" value="Genomic_DNA"/>
</dbReference>
<proteinExistence type="predicted"/>
<feature type="non-terminal residue" evidence="1">
    <location>
        <position position="1"/>
    </location>
</feature>
<comment type="caution">
    <text evidence="1">The sequence shown here is derived from an EMBL/GenBank/DDBJ whole genome shotgun (WGS) entry which is preliminary data.</text>
</comment>